<gene>
    <name evidence="4" type="ORF">C8D93_101323</name>
</gene>
<dbReference type="NCBIfam" id="TIGR01730">
    <property type="entry name" value="RND_mfp"/>
    <property type="match status" value="1"/>
</dbReference>
<organism evidence="4 5">
    <name type="scientific">Sinimarinibacterium flocculans</name>
    <dbReference type="NCBI Taxonomy" id="985250"/>
    <lineage>
        <taxon>Bacteria</taxon>
        <taxon>Pseudomonadati</taxon>
        <taxon>Pseudomonadota</taxon>
        <taxon>Gammaproteobacteria</taxon>
        <taxon>Nevskiales</taxon>
        <taxon>Nevskiaceae</taxon>
        <taxon>Sinimarinibacterium</taxon>
    </lineage>
</organism>
<dbReference type="GO" id="GO:1990281">
    <property type="term" value="C:efflux pump complex"/>
    <property type="evidence" value="ECO:0007669"/>
    <property type="project" value="TreeGrafter"/>
</dbReference>
<keyword evidence="2" id="KW-0175">Coiled coil</keyword>
<dbReference type="InterPro" id="IPR058792">
    <property type="entry name" value="Beta-barrel_RND_2"/>
</dbReference>
<dbReference type="InterPro" id="IPR006143">
    <property type="entry name" value="RND_pump_MFP"/>
</dbReference>
<keyword evidence="5" id="KW-1185">Reference proteome</keyword>
<proteinExistence type="inferred from homology"/>
<dbReference type="SUPFAM" id="SSF111369">
    <property type="entry name" value="HlyD-like secretion proteins"/>
    <property type="match status" value="1"/>
</dbReference>
<feature type="domain" description="CusB-like beta-barrel" evidence="3">
    <location>
        <begin position="176"/>
        <end position="243"/>
    </location>
</feature>
<protein>
    <submittedName>
        <fullName evidence="4">RND family efflux transporter MFP subunit</fullName>
    </submittedName>
</protein>
<sequence length="325" mass="34736">MELIEPRAEQWPDRLSASGEIAAWQEAVIGTEVAGVRLKKVLADVGDVVKRGDLLARYDEDSLRAELARLDAEVAVAEATLVEAQADAQRVDRLQDTQAISAQAAQAYRTAAAVAQARVESAKAQREAQRLKLRYARITAPDDGVITSRSATLGSVGTLGGELFRLLRDGRLEWRAEVPAADLARLEPGMTVEIARADGSVVAGSVRQVAPTVDARTRNGIVYVDLPSDSGLAAGMYVSGHFALAQREALTVPESAVVLRDGNSYLMRVDANQRVHQVKVSGGRRRNGAIEILGDIGSQDRFVRSGGAFLADGDRVDVATESPVS</sequence>
<comment type="similarity">
    <text evidence="1">Belongs to the membrane fusion protein (MFP) (TC 8.A.1) family.</text>
</comment>
<dbReference type="Gene3D" id="1.10.287.470">
    <property type="entry name" value="Helix hairpin bin"/>
    <property type="match status" value="1"/>
</dbReference>
<reference evidence="4 5" key="1">
    <citation type="submission" date="2018-04" db="EMBL/GenBank/DDBJ databases">
        <title>Genomic Encyclopedia of Type Strains, Phase IV (KMG-IV): sequencing the most valuable type-strain genomes for metagenomic binning, comparative biology and taxonomic classification.</title>
        <authorList>
            <person name="Goeker M."/>
        </authorList>
    </citation>
    <scope>NUCLEOTIDE SEQUENCE [LARGE SCALE GENOMIC DNA]</scope>
    <source>
        <strain evidence="4 5">DSM 104150</strain>
    </source>
</reference>
<dbReference type="RefSeq" id="WP_211307147.1">
    <property type="nucleotide sequence ID" value="NZ_CAKZQT010000007.1"/>
</dbReference>
<accession>A0A318EGA9</accession>
<dbReference type="AlphaFoldDB" id="A0A318EGA9"/>
<dbReference type="EMBL" id="QICN01000001">
    <property type="protein sequence ID" value="PXV71278.1"/>
    <property type="molecule type" value="Genomic_DNA"/>
</dbReference>
<dbReference type="Pfam" id="PF25954">
    <property type="entry name" value="Beta-barrel_RND_2"/>
    <property type="match status" value="1"/>
</dbReference>
<dbReference type="PANTHER" id="PTHR30469">
    <property type="entry name" value="MULTIDRUG RESISTANCE PROTEIN MDTA"/>
    <property type="match status" value="1"/>
</dbReference>
<dbReference type="Gene3D" id="2.40.30.170">
    <property type="match status" value="1"/>
</dbReference>
<dbReference type="Gene3D" id="2.40.50.100">
    <property type="match status" value="1"/>
</dbReference>
<evidence type="ECO:0000259" key="3">
    <source>
        <dbReference type="Pfam" id="PF25954"/>
    </source>
</evidence>
<dbReference type="PANTHER" id="PTHR30469:SF15">
    <property type="entry name" value="HLYD FAMILY OF SECRETION PROTEINS"/>
    <property type="match status" value="1"/>
</dbReference>
<dbReference type="Proteomes" id="UP000248330">
    <property type="component" value="Unassembled WGS sequence"/>
</dbReference>
<comment type="caution">
    <text evidence="4">The sequence shown here is derived from an EMBL/GenBank/DDBJ whole genome shotgun (WGS) entry which is preliminary data.</text>
</comment>
<dbReference type="GO" id="GO:0015562">
    <property type="term" value="F:efflux transmembrane transporter activity"/>
    <property type="evidence" value="ECO:0007669"/>
    <property type="project" value="TreeGrafter"/>
</dbReference>
<evidence type="ECO:0000313" key="4">
    <source>
        <dbReference type="EMBL" id="PXV71278.1"/>
    </source>
</evidence>
<evidence type="ECO:0000256" key="1">
    <source>
        <dbReference type="ARBA" id="ARBA00009477"/>
    </source>
</evidence>
<name>A0A318EGA9_9GAMM</name>
<evidence type="ECO:0000313" key="5">
    <source>
        <dbReference type="Proteomes" id="UP000248330"/>
    </source>
</evidence>
<feature type="coiled-coil region" evidence="2">
    <location>
        <begin position="60"/>
        <end position="134"/>
    </location>
</feature>
<dbReference type="Gene3D" id="2.40.420.20">
    <property type="match status" value="1"/>
</dbReference>
<evidence type="ECO:0000256" key="2">
    <source>
        <dbReference type="SAM" id="Coils"/>
    </source>
</evidence>